<evidence type="ECO:0000313" key="7">
    <source>
        <dbReference type="EMBL" id="EDP42036.1"/>
    </source>
</evidence>
<dbReference type="VEuPathDB" id="FungiDB:MGL_3717"/>
<dbReference type="Gene3D" id="3.40.50.300">
    <property type="entry name" value="P-loop containing nucleotide triphosphate hydrolases"/>
    <property type="match status" value="1"/>
</dbReference>
<organism evidence="7 8">
    <name type="scientific">Malassezia globosa (strain ATCC MYA-4612 / CBS 7966)</name>
    <name type="common">Dandruff-associated fungus</name>
    <dbReference type="NCBI Taxonomy" id="425265"/>
    <lineage>
        <taxon>Eukaryota</taxon>
        <taxon>Fungi</taxon>
        <taxon>Dikarya</taxon>
        <taxon>Basidiomycota</taxon>
        <taxon>Ustilaginomycotina</taxon>
        <taxon>Malasseziomycetes</taxon>
        <taxon>Malasseziales</taxon>
        <taxon>Malasseziaceae</taxon>
        <taxon>Malassezia</taxon>
    </lineage>
</organism>
<proteinExistence type="inferred from homology"/>
<dbReference type="STRING" id="425265.A8QAF8"/>
<evidence type="ECO:0000259" key="6">
    <source>
        <dbReference type="SMART" id="SM00382"/>
    </source>
</evidence>
<dbReference type="Proteomes" id="UP000008837">
    <property type="component" value="Unassembled WGS sequence"/>
</dbReference>
<keyword evidence="8" id="KW-1185">Reference proteome</keyword>
<keyword evidence="3 5" id="KW-0067">ATP-binding</keyword>
<dbReference type="InterPro" id="IPR003959">
    <property type="entry name" value="ATPase_AAA_core"/>
</dbReference>
<dbReference type="PRINTS" id="PR00300">
    <property type="entry name" value="CLPPROTEASEA"/>
</dbReference>
<dbReference type="GeneID" id="5853556"/>
<dbReference type="OrthoDB" id="10042665at2759"/>
<dbReference type="GO" id="GO:0005634">
    <property type="term" value="C:nucleus"/>
    <property type="evidence" value="ECO:0007669"/>
    <property type="project" value="TreeGrafter"/>
</dbReference>
<dbReference type="GO" id="GO:0005524">
    <property type="term" value="F:ATP binding"/>
    <property type="evidence" value="ECO:0007669"/>
    <property type="project" value="UniProtKB-KW"/>
</dbReference>
<keyword evidence="2 5" id="KW-0547">Nucleotide-binding</keyword>
<dbReference type="FunFam" id="3.40.50.300:FF:001494">
    <property type="entry name" value="Pachytene checkpoint component Pch2"/>
    <property type="match status" value="1"/>
</dbReference>
<name>A8QAF8_MALGO</name>
<evidence type="ECO:0000256" key="4">
    <source>
        <dbReference type="ARBA" id="ARBA00023254"/>
    </source>
</evidence>
<dbReference type="PANTHER" id="PTHR45991">
    <property type="entry name" value="PACHYTENE CHECKPOINT PROTEIN 2"/>
    <property type="match status" value="1"/>
</dbReference>
<comment type="similarity">
    <text evidence="1">Belongs to the AAA ATPase family. PCH2 subfamily.</text>
</comment>
<dbReference type="PROSITE" id="PS00674">
    <property type="entry name" value="AAA"/>
    <property type="match status" value="1"/>
</dbReference>
<dbReference type="GO" id="GO:0005694">
    <property type="term" value="C:chromosome"/>
    <property type="evidence" value="ECO:0007669"/>
    <property type="project" value="TreeGrafter"/>
</dbReference>
<dbReference type="OMA" id="ESEMAGW"/>
<dbReference type="PANTHER" id="PTHR45991:SF1">
    <property type="entry name" value="PACHYTENE CHECKPOINT PROTEIN 2 HOMOLOG"/>
    <property type="match status" value="1"/>
</dbReference>
<dbReference type="RefSeq" id="XP_001729250.1">
    <property type="nucleotide sequence ID" value="XM_001729198.1"/>
</dbReference>
<dbReference type="InParanoid" id="A8QAF8"/>
<evidence type="ECO:0000256" key="2">
    <source>
        <dbReference type="ARBA" id="ARBA00022741"/>
    </source>
</evidence>
<reference evidence="7 8" key="1">
    <citation type="journal article" date="2007" name="Proc. Natl. Acad. Sci. U.S.A.">
        <title>Dandruff-associated Malassezia genomes reveal convergent and divergent virulence traits shared with plant and human fungal pathogens.</title>
        <authorList>
            <person name="Xu J."/>
            <person name="Saunders C.W."/>
            <person name="Hu P."/>
            <person name="Grant R.A."/>
            <person name="Boekhout T."/>
            <person name="Kuramae E.E."/>
            <person name="Kronstad J.W."/>
            <person name="Deangelis Y.M."/>
            <person name="Reeder N.L."/>
            <person name="Johnstone K.R."/>
            <person name="Leland M."/>
            <person name="Fieno A.M."/>
            <person name="Begley W.M."/>
            <person name="Sun Y."/>
            <person name="Lacey M.P."/>
            <person name="Chaudhary T."/>
            <person name="Keough T."/>
            <person name="Chu L."/>
            <person name="Sears R."/>
            <person name="Yuan B."/>
            <person name="Dawson T.L.Jr."/>
        </authorList>
    </citation>
    <scope>NUCLEOTIDE SEQUENCE [LARGE SCALE GENOMIC DNA]</scope>
    <source>
        <strain evidence="8">ATCC MYA-4612 / CBS 7966</strain>
    </source>
</reference>
<dbReference type="InterPro" id="IPR003593">
    <property type="entry name" value="AAA+_ATPase"/>
</dbReference>
<evidence type="ECO:0000313" key="8">
    <source>
        <dbReference type="Proteomes" id="UP000008837"/>
    </source>
</evidence>
<dbReference type="InterPro" id="IPR003960">
    <property type="entry name" value="ATPase_AAA_CS"/>
</dbReference>
<evidence type="ECO:0000256" key="5">
    <source>
        <dbReference type="RuleBase" id="RU003651"/>
    </source>
</evidence>
<protein>
    <recommendedName>
        <fullName evidence="6">AAA+ ATPase domain-containing protein</fullName>
    </recommendedName>
</protein>
<gene>
    <name evidence="7" type="ORF">MGL_3717</name>
</gene>
<dbReference type="InterPro" id="IPR044539">
    <property type="entry name" value="Pch2-like"/>
</dbReference>
<sequence>MSSCTSSLVHVEVRLRSDIEIFDTADIEAAVRRFIESDPHAPIECESEMAGWQQADTFLAEHVDRIYVGESDPPSASVLVHEVDMELHVYQPCPHDNVDEFGVGDADAAADNAVAATLSELPNHALDGLWRTLVYSDHVKEHLLHYIYSTLEFSDAGIDFHVIAWNRVVLLHGPPGTGKTSLCRALAQKLAIRLQKRYSHVKLVDINSHSLFSKWFSESGKLVHRLFDMVTELVEDEAGFVVVLIDEVESVTKARNSLVAGTEPSDSIRVVNALLTELDKLKYRRNVLIMATSNLSDSIDSAFLDRADIRQYIGLPGTEAGYSMLRACVLELIRVGLGAPGAVSFIRRHGCF</sequence>
<comment type="caution">
    <text evidence="7">The sequence shown here is derived from an EMBL/GenBank/DDBJ whole genome shotgun (WGS) entry which is preliminary data.</text>
</comment>
<dbReference type="SUPFAM" id="SSF52540">
    <property type="entry name" value="P-loop containing nucleoside triphosphate hydrolases"/>
    <property type="match status" value="1"/>
</dbReference>
<keyword evidence="4" id="KW-0469">Meiosis</keyword>
<dbReference type="KEGG" id="mgl:MGL_3717"/>
<dbReference type="EMBL" id="AAYY01000014">
    <property type="protein sequence ID" value="EDP42036.1"/>
    <property type="molecule type" value="Genomic_DNA"/>
</dbReference>
<evidence type="ECO:0000256" key="3">
    <source>
        <dbReference type="ARBA" id="ARBA00022840"/>
    </source>
</evidence>
<dbReference type="SMART" id="SM00382">
    <property type="entry name" value="AAA"/>
    <property type="match status" value="1"/>
</dbReference>
<dbReference type="Pfam" id="PF00004">
    <property type="entry name" value="AAA"/>
    <property type="match status" value="1"/>
</dbReference>
<dbReference type="AlphaFoldDB" id="A8QAF8"/>
<dbReference type="GO" id="GO:0007131">
    <property type="term" value="P:reciprocal meiotic recombination"/>
    <property type="evidence" value="ECO:0007669"/>
    <property type="project" value="TreeGrafter"/>
</dbReference>
<dbReference type="InterPro" id="IPR001270">
    <property type="entry name" value="ClpA/B"/>
</dbReference>
<dbReference type="Pfam" id="PF23563">
    <property type="entry name" value="TRIP13_N"/>
    <property type="match status" value="1"/>
</dbReference>
<dbReference type="GO" id="GO:0016887">
    <property type="term" value="F:ATP hydrolysis activity"/>
    <property type="evidence" value="ECO:0007669"/>
    <property type="project" value="InterPro"/>
</dbReference>
<evidence type="ECO:0000256" key="1">
    <source>
        <dbReference type="ARBA" id="ARBA00007271"/>
    </source>
</evidence>
<accession>A8QAF8</accession>
<dbReference type="GO" id="GO:0051598">
    <property type="term" value="P:meiotic recombination checkpoint signaling"/>
    <property type="evidence" value="ECO:0007669"/>
    <property type="project" value="TreeGrafter"/>
</dbReference>
<feature type="domain" description="AAA+ ATPase" evidence="6">
    <location>
        <begin position="165"/>
        <end position="317"/>
    </location>
</feature>
<dbReference type="InterPro" id="IPR027417">
    <property type="entry name" value="P-loop_NTPase"/>
</dbReference>